<dbReference type="InterPro" id="IPR036876">
    <property type="entry name" value="UVR_dom_sf"/>
</dbReference>
<sequence>MLCDACKKNPAVVHMTKNVNGNKMERHLCEVCAKAREENALEHHFSIPNFLAGLMESNMHSPLNMKYLNSIHCHRCGTTLNQVKQSGRLGCDECYEVFREKISPLIKRIHGNINHVGKVPKRTGGVIRLRRQVRQLKGKLQEAIVSEAFEEAAKLRDEIKALEKEVNKDQEG</sequence>
<dbReference type="PANTHER" id="PTHR38430">
    <property type="entry name" value="PROTEIN-ARGININE KINASE ACTIVATOR PROTEIN"/>
    <property type="match status" value="1"/>
</dbReference>
<feature type="domain" description="UVR" evidence="2">
    <location>
        <begin position="130"/>
        <end position="165"/>
    </location>
</feature>
<dbReference type="PIRSF" id="PIRSF015034">
    <property type="entry name" value="YacH"/>
    <property type="match status" value="1"/>
</dbReference>
<evidence type="ECO:0000313" key="4">
    <source>
        <dbReference type="Proteomes" id="UP001314796"/>
    </source>
</evidence>
<evidence type="ECO:0000259" key="2">
    <source>
        <dbReference type="PROSITE" id="PS50151"/>
    </source>
</evidence>
<dbReference type="PROSITE" id="PS50151">
    <property type="entry name" value="UVR"/>
    <property type="match status" value="1"/>
</dbReference>
<dbReference type="RefSeq" id="WP_204402431.1">
    <property type="nucleotide sequence ID" value="NZ_JAFBEE010000011.1"/>
</dbReference>
<comment type="caution">
    <text evidence="3">The sequence shown here is derived from an EMBL/GenBank/DDBJ whole genome shotgun (WGS) entry which is preliminary data.</text>
</comment>
<dbReference type="Pfam" id="PF02151">
    <property type="entry name" value="UVR"/>
    <property type="match status" value="1"/>
</dbReference>
<dbReference type="SUPFAM" id="SSF46600">
    <property type="entry name" value="C-terminal UvrC-binding domain of UvrB"/>
    <property type="match status" value="1"/>
</dbReference>
<evidence type="ECO:0000313" key="3">
    <source>
        <dbReference type="EMBL" id="MBM7615344.1"/>
    </source>
</evidence>
<reference evidence="3 4" key="1">
    <citation type="submission" date="2021-01" db="EMBL/GenBank/DDBJ databases">
        <title>Genomic Encyclopedia of Type Strains, Phase IV (KMG-IV): sequencing the most valuable type-strain genomes for metagenomic binning, comparative biology and taxonomic classification.</title>
        <authorList>
            <person name="Goeker M."/>
        </authorList>
    </citation>
    <scope>NUCLEOTIDE SEQUENCE [LARGE SCALE GENOMIC DNA]</scope>
    <source>
        <strain evidence="3 4">DSM 25890</strain>
    </source>
</reference>
<dbReference type="PANTHER" id="PTHR38430:SF1">
    <property type="entry name" value="PROTEIN-ARGININE KINASE ACTIVATOR PROTEIN"/>
    <property type="match status" value="1"/>
</dbReference>
<gene>
    <name evidence="3" type="ORF">JOC73_001913</name>
</gene>
<dbReference type="InterPro" id="IPR001943">
    <property type="entry name" value="UVR_dom"/>
</dbReference>
<keyword evidence="3" id="KW-0418">Kinase</keyword>
<feature type="coiled-coil region" evidence="1">
    <location>
        <begin position="145"/>
        <end position="172"/>
    </location>
</feature>
<dbReference type="Gene3D" id="4.10.860.10">
    <property type="entry name" value="UVR domain"/>
    <property type="match status" value="1"/>
</dbReference>
<keyword evidence="1" id="KW-0175">Coiled coil</keyword>
<organism evidence="3 4">
    <name type="scientific">Alkaliphilus hydrothermalis</name>
    <dbReference type="NCBI Taxonomy" id="1482730"/>
    <lineage>
        <taxon>Bacteria</taxon>
        <taxon>Bacillati</taxon>
        <taxon>Bacillota</taxon>
        <taxon>Clostridia</taxon>
        <taxon>Peptostreptococcales</taxon>
        <taxon>Natronincolaceae</taxon>
        <taxon>Alkaliphilus</taxon>
    </lineage>
</organism>
<dbReference type="GO" id="GO:0016301">
    <property type="term" value="F:kinase activity"/>
    <property type="evidence" value="ECO:0007669"/>
    <property type="project" value="UniProtKB-KW"/>
</dbReference>
<proteinExistence type="predicted"/>
<accession>A0ABS2NQX3</accession>
<evidence type="ECO:0000256" key="1">
    <source>
        <dbReference type="SAM" id="Coils"/>
    </source>
</evidence>
<keyword evidence="3" id="KW-0808">Transferase</keyword>
<keyword evidence="4" id="KW-1185">Reference proteome</keyword>
<dbReference type="Proteomes" id="UP001314796">
    <property type="component" value="Unassembled WGS sequence"/>
</dbReference>
<dbReference type="InterPro" id="IPR025542">
    <property type="entry name" value="YacH"/>
</dbReference>
<protein>
    <submittedName>
        <fullName evidence="3">Protein arginine kinase activator</fullName>
    </submittedName>
</protein>
<name>A0ABS2NQX3_9FIRM</name>
<dbReference type="EMBL" id="JAFBEE010000011">
    <property type="protein sequence ID" value="MBM7615344.1"/>
    <property type="molecule type" value="Genomic_DNA"/>
</dbReference>